<accession>A0ABV8PH47</accession>
<dbReference type="InterPro" id="IPR002293">
    <property type="entry name" value="AA/rel_permease1"/>
</dbReference>
<dbReference type="RefSeq" id="WP_378988531.1">
    <property type="nucleotide sequence ID" value="NZ_JBHSBW010000016.1"/>
</dbReference>
<protein>
    <submittedName>
        <fullName evidence="6">APC family permease</fullName>
    </submittedName>
</protein>
<feature type="transmembrane region" description="Helical" evidence="5">
    <location>
        <begin position="224"/>
        <end position="244"/>
    </location>
</feature>
<keyword evidence="3 5" id="KW-1133">Transmembrane helix</keyword>
<feature type="transmembrane region" description="Helical" evidence="5">
    <location>
        <begin position="83"/>
        <end position="103"/>
    </location>
</feature>
<dbReference type="EMBL" id="JBHSBW010000016">
    <property type="protein sequence ID" value="MFC4213380.1"/>
    <property type="molecule type" value="Genomic_DNA"/>
</dbReference>
<sequence length="390" mass="42173">MQHKKIGFFTACALVVANMVGTGVFSSLGFQVAALPSVSVLLLLWLCGGIVALCGGLSYIELARLYPGSGGEYHYIRSAYPKVLSFFSGGVSIFAGFAAPVALAAITFSKYFGQFYTGIPGKWLSIILISIVTAFHCFSLKLGSGFQLATTVIKVIILLMFIGAGLFSSELANPLDLGIAQFDLVASKGFAVSLVYVSFAYSGWNACVYIFSEIKNPEKNISRSILIGTAVVTILYVLLNFVFLKTVPIKSLDGVIEVGAVSAKAIFGPSGGKWMAIIISLLLVSTISAMVWVGPRVIDRMFWWKDGQESTKKVEVPLKAMFLQYVVTMALLITDTFEGILISAGVLLCLSSCLCVAILFFNKRQISFQRMIAPTFFLIANIYTMVVLLT</sequence>
<feature type="transmembrane region" description="Helical" evidence="5">
    <location>
        <begin position="39"/>
        <end position="62"/>
    </location>
</feature>
<gene>
    <name evidence="6" type="ORF">ACFOWA_19465</name>
</gene>
<feature type="transmembrane region" description="Helical" evidence="5">
    <location>
        <begin position="274"/>
        <end position="295"/>
    </location>
</feature>
<evidence type="ECO:0000256" key="4">
    <source>
        <dbReference type="ARBA" id="ARBA00023136"/>
    </source>
</evidence>
<name>A0ABV8PH47_9SPHI</name>
<keyword evidence="7" id="KW-1185">Reference proteome</keyword>
<feature type="transmembrane region" description="Helical" evidence="5">
    <location>
        <begin position="340"/>
        <end position="360"/>
    </location>
</feature>
<evidence type="ECO:0000256" key="2">
    <source>
        <dbReference type="ARBA" id="ARBA00022692"/>
    </source>
</evidence>
<keyword evidence="2 5" id="KW-0812">Transmembrane</keyword>
<feature type="transmembrane region" description="Helical" evidence="5">
    <location>
        <begin position="152"/>
        <end position="169"/>
    </location>
</feature>
<comment type="caution">
    <text evidence="6">The sequence shown here is derived from an EMBL/GenBank/DDBJ whole genome shotgun (WGS) entry which is preliminary data.</text>
</comment>
<dbReference type="Gene3D" id="1.20.1740.10">
    <property type="entry name" value="Amino acid/polyamine transporter I"/>
    <property type="match status" value="1"/>
</dbReference>
<evidence type="ECO:0000256" key="3">
    <source>
        <dbReference type="ARBA" id="ARBA00022989"/>
    </source>
</evidence>
<reference evidence="7" key="1">
    <citation type="journal article" date="2019" name="Int. J. Syst. Evol. Microbiol.">
        <title>The Global Catalogue of Microorganisms (GCM) 10K type strain sequencing project: providing services to taxonomists for standard genome sequencing and annotation.</title>
        <authorList>
            <consortium name="The Broad Institute Genomics Platform"/>
            <consortium name="The Broad Institute Genome Sequencing Center for Infectious Disease"/>
            <person name="Wu L."/>
            <person name="Ma J."/>
        </authorList>
    </citation>
    <scope>NUCLEOTIDE SEQUENCE [LARGE SCALE GENOMIC DNA]</scope>
    <source>
        <strain evidence="7">CCM 8691</strain>
    </source>
</reference>
<evidence type="ECO:0000256" key="5">
    <source>
        <dbReference type="SAM" id="Phobius"/>
    </source>
</evidence>
<dbReference type="Pfam" id="PF13520">
    <property type="entry name" value="AA_permease_2"/>
    <property type="match status" value="1"/>
</dbReference>
<feature type="transmembrane region" description="Helical" evidence="5">
    <location>
        <begin position="189"/>
        <end position="212"/>
    </location>
</feature>
<organism evidence="6 7">
    <name type="scientific">Pedobacter lithocola</name>
    <dbReference type="NCBI Taxonomy" id="1908239"/>
    <lineage>
        <taxon>Bacteria</taxon>
        <taxon>Pseudomonadati</taxon>
        <taxon>Bacteroidota</taxon>
        <taxon>Sphingobacteriia</taxon>
        <taxon>Sphingobacteriales</taxon>
        <taxon>Sphingobacteriaceae</taxon>
        <taxon>Pedobacter</taxon>
    </lineage>
</organism>
<feature type="transmembrane region" description="Helical" evidence="5">
    <location>
        <begin position="372"/>
        <end position="389"/>
    </location>
</feature>
<evidence type="ECO:0000313" key="6">
    <source>
        <dbReference type="EMBL" id="MFC4213380.1"/>
    </source>
</evidence>
<evidence type="ECO:0000313" key="7">
    <source>
        <dbReference type="Proteomes" id="UP001595789"/>
    </source>
</evidence>
<dbReference type="Proteomes" id="UP001595789">
    <property type="component" value="Unassembled WGS sequence"/>
</dbReference>
<keyword evidence="4 5" id="KW-0472">Membrane</keyword>
<feature type="transmembrane region" description="Helical" evidence="5">
    <location>
        <begin position="316"/>
        <end position="334"/>
    </location>
</feature>
<dbReference type="InterPro" id="IPR050598">
    <property type="entry name" value="AminoAcid_Transporter"/>
</dbReference>
<evidence type="ECO:0000256" key="1">
    <source>
        <dbReference type="ARBA" id="ARBA00004141"/>
    </source>
</evidence>
<comment type="subcellular location">
    <subcellularLocation>
        <location evidence="1">Membrane</location>
        <topology evidence="1">Multi-pass membrane protein</topology>
    </subcellularLocation>
</comment>
<proteinExistence type="predicted"/>
<dbReference type="PANTHER" id="PTHR11785:SF512">
    <property type="entry name" value="SOBREMESA, ISOFORM B"/>
    <property type="match status" value="1"/>
</dbReference>
<dbReference type="PANTHER" id="PTHR11785">
    <property type="entry name" value="AMINO ACID TRANSPORTER"/>
    <property type="match status" value="1"/>
</dbReference>
<feature type="transmembrane region" description="Helical" evidence="5">
    <location>
        <begin position="123"/>
        <end position="140"/>
    </location>
</feature>